<name>A0A397JLH3_9GLOM</name>
<protein>
    <submittedName>
        <fullName evidence="2">Uncharacterized protein</fullName>
    </submittedName>
</protein>
<dbReference type="EMBL" id="PQFF01000031">
    <property type="protein sequence ID" value="RHZ87593.1"/>
    <property type="molecule type" value="Genomic_DNA"/>
</dbReference>
<dbReference type="AlphaFoldDB" id="A0A397JLH3"/>
<sequence>MIICSNFCVQTGYNLIISCECPATKTTTSADIPTINKYKIETLNEYQQVYKHFEQQIVKYNKTKRSLVLYFMKANEIRTEIKDSDFTNIHQQNLEKTKKLFGDNSKCQEEIKTFYELQDDLRMISEAYNKAVLDGIYE</sequence>
<dbReference type="EMBL" id="PQFF01000031">
    <property type="protein sequence ID" value="RHZ87658.1"/>
    <property type="molecule type" value="Genomic_DNA"/>
</dbReference>
<evidence type="ECO:0000313" key="3">
    <source>
        <dbReference type="Proteomes" id="UP000266861"/>
    </source>
</evidence>
<reference evidence="2 3" key="1">
    <citation type="submission" date="2018-08" db="EMBL/GenBank/DDBJ databases">
        <title>Genome and evolution of the arbuscular mycorrhizal fungus Diversispora epigaea (formerly Glomus versiforme) and its bacterial endosymbionts.</title>
        <authorList>
            <person name="Sun X."/>
            <person name="Fei Z."/>
            <person name="Harrison M."/>
        </authorList>
    </citation>
    <scope>NUCLEOTIDE SEQUENCE [LARGE SCALE GENOMIC DNA]</scope>
    <source>
        <strain evidence="2 3">IT104</strain>
    </source>
</reference>
<keyword evidence="3" id="KW-1185">Reference proteome</keyword>
<proteinExistence type="predicted"/>
<dbReference type="OrthoDB" id="2469346at2759"/>
<organism evidence="2 3">
    <name type="scientific">Diversispora epigaea</name>
    <dbReference type="NCBI Taxonomy" id="1348612"/>
    <lineage>
        <taxon>Eukaryota</taxon>
        <taxon>Fungi</taxon>
        <taxon>Fungi incertae sedis</taxon>
        <taxon>Mucoromycota</taxon>
        <taxon>Glomeromycotina</taxon>
        <taxon>Glomeromycetes</taxon>
        <taxon>Diversisporales</taxon>
        <taxon>Diversisporaceae</taxon>
        <taxon>Diversispora</taxon>
    </lineage>
</organism>
<dbReference type="Proteomes" id="UP000266861">
    <property type="component" value="Unassembled WGS sequence"/>
</dbReference>
<accession>A0A397JLH3</accession>
<evidence type="ECO:0000313" key="1">
    <source>
        <dbReference type="EMBL" id="RHZ87593.1"/>
    </source>
</evidence>
<gene>
    <name evidence="2" type="ORF">Glove_33g269</name>
    <name evidence="1" type="ORF">Glove_33g270</name>
</gene>
<comment type="caution">
    <text evidence="2">The sequence shown here is derived from an EMBL/GenBank/DDBJ whole genome shotgun (WGS) entry which is preliminary data.</text>
</comment>
<evidence type="ECO:0000313" key="2">
    <source>
        <dbReference type="EMBL" id="RHZ87658.1"/>
    </source>
</evidence>